<sequence length="619" mass="69233">MENVKTLSLIELKTNLKSLVSSRRKIDKVARKDPTFTEEYRENTLNESKTLIDEAKKELSTATQEVKDKIANLKEEKRKIKLEHKEKIEALKGQTFEVDPNLEQTKEKLLSEFNAFKENHNKEVTDLKDKFFSTQVALKDEIKELKIQYKEIRSSKTLSFKERDEKLLQIKGQIYDKDHTIAREKNDNEVALDKLNAAYKVKAKEYKEKIKWLGKDQAKAIHDEKVKNRKVIKKINTLLDEERDNLKANNYFGYKFLINRKLNFLKFVDRQVQNFTHWNLFKEWLVRNILYIIIILFVIVVAIFSGGSFISWSSIVNILTQTSFRLPIALGVAGAIVLTGTDLSAGRIVGLVAMMSLILLGGQNAAGDIVFSWTTNMPWIWILVVLVIGMAIGGLFGAFNGFFVAKFSIHPFIVTLATQLIIYGLMQLITSPGVFNSATTSLPYEGIGGAYRDFISGGFNLFGVKISWYIIYAIILIAIVWFIWNKTKIGKNMFAVGCNPEAATVSGISVFKTILITFTIAGILYSFSGFEVNPVLGGASVDIGTNYELDAITAAVIGGVSFTGGIGKVSGVVIGAIFLQLITSGLQTIGVNASYIYIIKGAVILLAVSLDMKKYIAKK</sequence>
<dbReference type="PANTHER" id="PTHR32196:SF18">
    <property type="entry name" value="GALACTOSE_METHYL GALACTOSIDE IMPORT PERMEASE PROTEIN MGLC"/>
    <property type="match status" value="1"/>
</dbReference>
<dbReference type="InterPro" id="IPR001851">
    <property type="entry name" value="ABC_transp_permease"/>
</dbReference>
<comment type="subcellular location">
    <subcellularLocation>
        <location evidence="1">Cell membrane</location>
        <topology evidence="1">Multi-pass membrane protein</topology>
    </subcellularLocation>
</comment>
<proteinExistence type="predicted"/>
<evidence type="ECO:0000313" key="9">
    <source>
        <dbReference type="Proteomes" id="UP000823613"/>
    </source>
</evidence>
<feature type="coiled-coil region" evidence="6">
    <location>
        <begin position="45"/>
        <end position="94"/>
    </location>
</feature>
<feature type="transmembrane region" description="Helical" evidence="7">
    <location>
        <begin position="379"/>
        <end position="405"/>
    </location>
</feature>
<accession>A0A9D9DIK5</accession>
<feature type="transmembrane region" description="Helical" evidence="7">
    <location>
        <begin position="466"/>
        <end position="484"/>
    </location>
</feature>
<evidence type="ECO:0008006" key="10">
    <source>
        <dbReference type="Google" id="ProtNLM"/>
    </source>
</evidence>
<gene>
    <name evidence="8" type="ORF">IAC58_02545</name>
</gene>
<protein>
    <recommendedName>
        <fullName evidence="10">Galactoside ABC transporter permease</fullName>
    </recommendedName>
</protein>
<dbReference type="CDD" id="cd06579">
    <property type="entry name" value="TM_PBP1_transp_AraH_like"/>
    <property type="match status" value="1"/>
</dbReference>
<feature type="transmembrane region" description="Helical" evidence="7">
    <location>
        <begin position="412"/>
        <end position="435"/>
    </location>
</feature>
<keyword evidence="5 7" id="KW-0472">Membrane</keyword>
<keyword evidence="3 7" id="KW-0812">Transmembrane</keyword>
<dbReference type="EMBL" id="JADIMY010000054">
    <property type="protein sequence ID" value="MBO8427423.1"/>
    <property type="molecule type" value="Genomic_DNA"/>
</dbReference>
<name>A0A9D9DIK5_9BACL</name>
<dbReference type="Pfam" id="PF02653">
    <property type="entry name" value="BPD_transp_2"/>
    <property type="match status" value="1"/>
</dbReference>
<feature type="transmembrane region" description="Helical" evidence="7">
    <location>
        <begin position="289"/>
        <end position="312"/>
    </location>
</feature>
<dbReference type="Proteomes" id="UP000823613">
    <property type="component" value="Unassembled WGS sequence"/>
</dbReference>
<keyword evidence="2" id="KW-1003">Cell membrane</keyword>
<feature type="transmembrane region" description="Helical" evidence="7">
    <location>
        <begin position="324"/>
        <end position="341"/>
    </location>
</feature>
<dbReference type="PANTHER" id="PTHR32196">
    <property type="entry name" value="ABC TRANSPORTER PERMEASE PROTEIN YPHD-RELATED-RELATED"/>
    <property type="match status" value="1"/>
</dbReference>
<keyword evidence="4 7" id="KW-1133">Transmembrane helix</keyword>
<evidence type="ECO:0000256" key="3">
    <source>
        <dbReference type="ARBA" id="ARBA00022692"/>
    </source>
</evidence>
<organism evidence="8 9">
    <name type="scientific">Candidatus Onthovivens merdipullorum</name>
    <dbReference type="NCBI Taxonomy" id="2840889"/>
    <lineage>
        <taxon>Bacteria</taxon>
        <taxon>Bacillati</taxon>
        <taxon>Bacillota</taxon>
        <taxon>Bacilli</taxon>
        <taxon>Bacillales</taxon>
        <taxon>Candidatus Onthovivens</taxon>
    </lineage>
</organism>
<evidence type="ECO:0000313" key="8">
    <source>
        <dbReference type="EMBL" id="MBO8427423.1"/>
    </source>
</evidence>
<evidence type="ECO:0000256" key="6">
    <source>
        <dbReference type="SAM" id="Coils"/>
    </source>
</evidence>
<evidence type="ECO:0000256" key="7">
    <source>
        <dbReference type="SAM" id="Phobius"/>
    </source>
</evidence>
<evidence type="ECO:0000256" key="5">
    <source>
        <dbReference type="ARBA" id="ARBA00023136"/>
    </source>
</evidence>
<reference evidence="8" key="2">
    <citation type="journal article" date="2021" name="PeerJ">
        <title>Extensive microbial diversity within the chicken gut microbiome revealed by metagenomics and culture.</title>
        <authorList>
            <person name="Gilroy R."/>
            <person name="Ravi A."/>
            <person name="Getino M."/>
            <person name="Pursley I."/>
            <person name="Horton D.L."/>
            <person name="Alikhan N.F."/>
            <person name="Baker D."/>
            <person name="Gharbi K."/>
            <person name="Hall N."/>
            <person name="Watson M."/>
            <person name="Adriaenssens E.M."/>
            <person name="Foster-Nyarko E."/>
            <person name="Jarju S."/>
            <person name="Secka A."/>
            <person name="Antonio M."/>
            <person name="Oren A."/>
            <person name="Chaudhuri R.R."/>
            <person name="La Ragione R."/>
            <person name="Hildebrand F."/>
            <person name="Pallen M.J."/>
        </authorList>
    </citation>
    <scope>NUCLEOTIDE SEQUENCE</scope>
    <source>
        <strain evidence="8">11159</strain>
    </source>
</reference>
<feature type="transmembrane region" description="Helical" evidence="7">
    <location>
        <begin position="505"/>
        <end position="527"/>
    </location>
</feature>
<evidence type="ECO:0000256" key="4">
    <source>
        <dbReference type="ARBA" id="ARBA00022989"/>
    </source>
</evidence>
<comment type="caution">
    <text evidence="8">The sequence shown here is derived from an EMBL/GenBank/DDBJ whole genome shotgun (WGS) entry which is preliminary data.</text>
</comment>
<reference evidence="8" key="1">
    <citation type="submission" date="2020-10" db="EMBL/GenBank/DDBJ databases">
        <authorList>
            <person name="Gilroy R."/>
        </authorList>
    </citation>
    <scope>NUCLEOTIDE SEQUENCE</scope>
    <source>
        <strain evidence="8">11159</strain>
    </source>
</reference>
<keyword evidence="6" id="KW-0175">Coiled coil</keyword>
<evidence type="ECO:0000256" key="1">
    <source>
        <dbReference type="ARBA" id="ARBA00004651"/>
    </source>
</evidence>
<dbReference type="AlphaFoldDB" id="A0A9D9DIK5"/>
<dbReference type="GO" id="GO:0022857">
    <property type="term" value="F:transmembrane transporter activity"/>
    <property type="evidence" value="ECO:0007669"/>
    <property type="project" value="InterPro"/>
</dbReference>
<dbReference type="GO" id="GO:0005886">
    <property type="term" value="C:plasma membrane"/>
    <property type="evidence" value="ECO:0007669"/>
    <property type="project" value="UniProtKB-SubCell"/>
</dbReference>
<feature type="transmembrane region" description="Helical" evidence="7">
    <location>
        <begin position="589"/>
        <end position="610"/>
    </location>
</feature>
<evidence type="ECO:0000256" key="2">
    <source>
        <dbReference type="ARBA" id="ARBA00022475"/>
    </source>
</evidence>
<feature type="transmembrane region" description="Helical" evidence="7">
    <location>
        <begin position="348"/>
        <end position="367"/>
    </location>
</feature>